<sequence>MSETKAVRQTYALTHTAAFAMVEAAVSKAQEIGVRLNVAVADAGGNLLAFLRMDGAPLLSGKIAQDKAYTAAAFGKATGDWYAFIKDDPALLHGIVHTDRLVIFGGGLPIYCGDHLLGGIGCSGGSAEEDTLCAAAGLAALESHLHGQ</sequence>
<organism evidence="1 2">
    <name type="scientific">Kyrpidia tusciae (strain DSM 2912 / NBRC 15312 / T2)</name>
    <name type="common">Bacillus tusciae</name>
    <dbReference type="NCBI Taxonomy" id="562970"/>
    <lineage>
        <taxon>Bacteria</taxon>
        <taxon>Bacillati</taxon>
        <taxon>Bacillota</taxon>
        <taxon>Bacilli</taxon>
        <taxon>Bacillales</taxon>
        <taxon>Alicyclobacillaceae</taxon>
        <taxon>Kyrpidia</taxon>
    </lineage>
</organism>
<accession>D5WW79</accession>
<evidence type="ECO:0000313" key="2">
    <source>
        <dbReference type="Proteomes" id="UP000002368"/>
    </source>
</evidence>
<evidence type="ECO:0008006" key="3">
    <source>
        <dbReference type="Google" id="ProtNLM"/>
    </source>
</evidence>
<dbReference type="InterPro" id="IPR005624">
    <property type="entry name" value="PduO/GlcC-like"/>
</dbReference>
<dbReference type="Pfam" id="PF03928">
    <property type="entry name" value="HbpS-like"/>
    <property type="match status" value="1"/>
</dbReference>
<dbReference type="SUPFAM" id="SSF143744">
    <property type="entry name" value="GlcG-like"/>
    <property type="match status" value="1"/>
</dbReference>
<dbReference type="PANTHER" id="PTHR34309:SF1">
    <property type="entry name" value="PROTEIN GLCG"/>
    <property type="match status" value="1"/>
</dbReference>
<protein>
    <recommendedName>
        <fullName evidence="3">Heme-binding protein</fullName>
    </recommendedName>
</protein>
<dbReference type="OrthoDB" id="9778896at2"/>
<evidence type="ECO:0000313" key="1">
    <source>
        <dbReference type="EMBL" id="ADG05711.1"/>
    </source>
</evidence>
<dbReference type="KEGG" id="bts:Btus_0972"/>
<dbReference type="InterPro" id="IPR052517">
    <property type="entry name" value="GlcG_carb_metab_protein"/>
</dbReference>
<dbReference type="InterPro" id="IPR038084">
    <property type="entry name" value="PduO/GlcC-like_sf"/>
</dbReference>
<dbReference type="HOGENOM" id="CLU_103773_2_2_9"/>
<dbReference type="eggNOG" id="COG3193">
    <property type="taxonomic scope" value="Bacteria"/>
</dbReference>
<dbReference type="RefSeq" id="WP_013075002.1">
    <property type="nucleotide sequence ID" value="NC_014098.1"/>
</dbReference>
<proteinExistence type="predicted"/>
<dbReference type="PANTHER" id="PTHR34309">
    <property type="entry name" value="SLR1406 PROTEIN"/>
    <property type="match status" value="1"/>
</dbReference>
<dbReference type="STRING" id="562970.Btus_0972"/>
<gene>
    <name evidence="1" type="ordered locus">Btus_0972</name>
</gene>
<keyword evidence="2" id="KW-1185">Reference proteome</keyword>
<dbReference type="AlphaFoldDB" id="D5WW79"/>
<reference evidence="1 2" key="1">
    <citation type="journal article" date="2011" name="Stand. Genomic Sci.">
        <title>Complete genome sequence of the thermophilic, hydrogen-oxidizing Bacillus tusciae type strain (T2) and reclassification in the new genus, Kyrpidia gen. nov. as Kyrpidia tusciae comb. nov. and emendation of the family Alicyclobacillaceae da Costa and Rainey, 2010.</title>
        <authorList>
            <person name="Klenk H.P."/>
            <person name="Lapidus A."/>
            <person name="Chertkov O."/>
            <person name="Copeland A."/>
            <person name="Del Rio T.G."/>
            <person name="Nolan M."/>
            <person name="Lucas S."/>
            <person name="Chen F."/>
            <person name="Tice H."/>
            <person name="Cheng J.F."/>
            <person name="Han C."/>
            <person name="Bruce D."/>
            <person name="Goodwin L."/>
            <person name="Pitluck S."/>
            <person name="Pati A."/>
            <person name="Ivanova N."/>
            <person name="Mavromatis K."/>
            <person name="Daum C."/>
            <person name="Chen A."/>
            <person name="Palaniappan K."/>
            <person name="Chang Y.J."/>
            <person name="Land M."/>
            <person name="Hauser L."/>
            <person name="Jeffries C.D."/>
            <person name="Detter J.C."/>
            <person name="Rohde M."/>
            <person name="Abt B."/>
            <person name="Pukall R."/>
            <person name="Goker M."/>
            <person name="Bristow J."/>
            <person name="Markowitz V."/>
            <person name="Hugenholtz P."/>
            <person name="Eisen J.A."/>
        </authorList>
    </citation>
    <scope>NUCLEOTIDE SEQUENCE [LARGE SCALE GENOMIC DNA]</scope>
    <source>
        <strain evidence="1 2">DSM 2912</strain>
    </source>
</reference>
<dbReference type="Proteomes" id="UP000002368">
    <property type="component" value="Chromosome"/>
</dbReference>
<dbReference type="Gene3D" id="3.30.450.150">
    <property type="entry name" value="Haem-degrading domain"/>
    <property type="match status" value="1"/>
</dbReference>
<name>D5WW79_KYRT2</name>
<dbReference type="EMBL" id="CP002017">
    <property type="protein sequence ID" value="ADG05711.1"/>
    <property type="molecule type" value="Genomic_DNA"/>
</dbReference>